<dbReference type="SMART" id="SM00228">
    <property type="entry name" value="PDZ"/>
    <property type="match status" value="1"/>
</dbReference>
<evidence type="ECO:0000313" key="2">
    <source>
        <dbReference type="EMBL" id="VDK45942.1"/>
    </source>
</evidence>
<dbReference type="WBParaSite" id="ASIM_0001237501-mRNA-1">
    <property type="protein sequence ID" value="ASIM_0001237501-mRNA-1"/>
    <property type="gene ID" value="ASIM_0001237501"/>
</dbReference>
<name>A0A0M3JVV8_ANISI</name>
<dbReference type="InterPro" id="IPR036034">
    <property type="entry name" value="PDZ_sf"/>
</dbReference>
<dbReference type="Proteomes" id="UP000267096">
    <property type="component" value="Unassembled WGS sequence"/>
</dbReference>
<protein>
    <submittedName>
        <fullName evidence="4">PDZ domain-containing protein</fullName>
    </submittedName>
</protein>
<organism evidence="4">
    <name type="scientific">Anisakis simplex</name>
    <name type="common">Herring worm</name>
    <dbReference type="NCBI Taxonomy" id="6269"/>
    <lineage>
        <taxon>Eukaryota</taxon>
        <taxon>Metazoa</taxon>
        <taxon>Ecdysozoa</taxon>
        <taxon>Nematoda</taxon>
        <taxon>Chromadorea</taxon>
        <taxon>Rhabditida</taxon>
        <taxon>Spirurina</taxon>
        <taxon>Ascaridomorpha</taxon>
        <taxon>Ascaridoidea</taxon>
        <taxon>Anisakidae</taxon>
        <taxon>Anisakis</taxon>
        <taxon>Anisakis simplex complex</taxon>
    </lineage>
</organism>
<reference evidence="4" key="1">
    <citation type="submission" date="2017-02" db="UniProtKB">
        <authorList>
            <consortium name="WormBaseParasite"/>
        </authorList>
    </citation>
    <scope>IDENTIFICATION</scope>
</reference>
<evidence type="ECO:0000259" key="1">
    <source>
        <dbReference type="PROSITE" id="PS50106"/>
    </source>
</evidence>
<dbReference type="InterPro" id="IPR001478">
    <property type="entry name" value="PDZ"/>
</dbReference>
<keyword evidence="3" id="KW-1185">Reference proteome</keyword>
<dbReference type="SUPFAM" id="SSF50156">
    <property type="entry name" value="PDZ domain-like"/>
    <property type="match status" value="1"/>
</dbReference>
<dbReference type="AlphaFoldDB" id="A0A0M3JVV8"/>
<dbReference type="Gene3D" id="2.30.42.10">
    <property type="match status" value="1"/>
</dbReference>
<feature type="domain" description="PDZ" evidence="1">
    <location>
        <begin position="4"/>
        <end position="101"/>
    </location>
</feature>
<evidence type="ECO:0000313" key="4">
    <source>
        <dbReference type="WBParaSite" id="ASIM_0001237501-mRNA-1"/>
    </source>
</evidence>
<evidence type="ECO:0000313" key="3">
    <source>
        <dbReference type="Proteomes" id="UP000267096"/>
    </source>
</evidence>
<proteinExistence type="predicted"/>
<dbReference type="EMBL" id="UYRR01031107">
    <property type="protein sequence ID" value="VDK45942.1"/>
    <property type="molecule type" value="Genomic_DNA"/>
</dbReference>
<dbReference type="PROSITE" id="PS50106">
    <property type="entry name" value="PDZ"/>
    <property type="match status" value="1"/>
</dbReference>
<dbReference type="Pfam" id="PF00595">
    <property type="entry name" value="PDZ"/>
    <property type="match status" value="1"/>
</dbReference>
<dbReference type="OrthoDB" id="10029564at2759"/>
<reference evidence="2 3" key="2">
    <citation type="submission" date="2018-11" db="EMBL/GenBank/DDBJ databases">
        <authorList>
            <consortium name="Pathogen Informatics"/>
        </authorList>
    </citation>
    <scope>NUCLEOTIDE SEQUENCE [LARGE SCALE GENOMIC DNA]</scope>
</reference>
<accession>A0A0M3JVV8</accession>
<sequence length="143" mass="15982">MREKILLEKTTPDERLGLGIAIESDDNRDWKQSIVGWNFSVLSIRVEQVAANSVAHRSGLRVGDRIWYIAGKDVHSCSRHKCLALFHQDATKIPLIVSRLKPQEVTILNVYKVSDSAVEVKIGQALNTATKNCEEGVNNCIKN</sequence>
<gene>
    <name evidence="2" type="ORF">ASIM_LOCUS11841</name>
</gene>